<keyword evidence="12" id="KW-0812">Transmembrane</keyword>
<dbReference type="RefSeq" id="WP_165187564.1">
    <property type="nucleotide sequence ID" value="NZ_LR699554.1"/>
</dbReference>
<dbReference type="SMART" id="SM00387">
    <property type="entry name" value="HATPase_c"/>
    <property type="match status" value="1"/>
</dbReference>
<keyword evidence="12" id="KW-0472">Membrane</keyword>
<dbReference type="SUPFAM" id="SSF47226">
    <property type="entry name" value="Histidine-containing phosphotransfer domain, HPT domain"/>
    <property type="match status" value="1"/>
</dbReference>
<organism evidence="15 16">
    <name type="scientific">Paraburkholderia dioscoreae</name>
    <dbReference type="NCBI Taxonomy" id="2604047"/>
    <lineage>
        <taxon>Bacteria</taxon>
        <taxon>Pseudomonadati</taxon>
        <taxon>Pseudomonadota</taxon>
        <taxon>Betaproteobacteria</taxon>
        <taxon>Burkholderiales</taxon>
        <taxon>Burkholderiaceae</taxon>
        <taxon>Paraburkholderia</taxon>
    </lineage>
</organism>
<dbReference type="CDD" id="cd17546">
    <property type="entry name" value="REC_hyHK_CKI1_RcsC-like"/>
    <property type="match status" value="1"/>
</dbReference>
<keyword evidence="8" id="KW-0843">Virulence</keyword>
<dbReference type="SUPFAM" id="SSF52172">
    <property type="entry name" value="CheY-like"/>
    <property type="match status" value="1"/>
</dbReference>
<keyword evidence="12" id="KW-1133">Transmembrane helix</keyword>
<protein>
    <recommendedName>
        <fullName evidence="10">Virulence sensor protein BvgS</fullName>
        <ecNumber evidence="2">2.7.13.3</ecNumber>
    </recommendedName>
</protein>
<dbReference type="Gene3D" id="3.30.565.10">
    <property type="entry name" value="Histidine kinase-like ATPase, C-terminal domain"/>
    <property type="match status" value="1"/>
</dbReference>
<keyword evidence="5" id="KW-0732">Signal</keyword>
<feature type="transmembrane region" description="Helical" evidence="12">
    <location>
        <begin position="337"/>
        <end position="357"/>
    </location>
</feature>
<reference evidence="15 16" key="1">
    <citation type="submission" date="2019-08" db="EMBL/GenBank/DDBJ databases">
        <authorList>
            <person name="Herpell B J."/>
        </authorList>
    </citation>
    <scope>NUCLEOTIDE SEQUENCE [LARGE SCALE GENOMIC DNA]</scope>
    <source>
        <strain evidence="16">Msb3</strain>
    </source>
</reference>
<keyword evidence="6 15" id="KW-0418">Kinase</keyword>
<evidence type="ECO:0000313" key="15">
    <source>
        <dbReference type="EMBL" id="VVD31362.1"/>
    </source>
</evidence>
<evidence type="ECO:0000256" key="10">
    <source>
        <dbReference type="ARBA" id="ARBA00070152"/>
    </source>
</evidence>
<keyword evidence="4" id="KW-0808">Transferase</keyword>
<evidence type="ECO:0000256" key="1">
    <source>
        <dbReference type="ARBA" id="ARBA00000085"/>
    </source>
</evidence>
<comment type="function">
    <text evidence="9">Member of the two-component regulatory system BvgS/BvgA. Phosphorylates BvgA via a four-step phosphorelay in response to environmental signals.</text>
</comment>
<dbReference type="Gene3D" id="1.10.287.130">
    <property type="match status" value="1"/>
</dbReference>
<dbReference type="EC" id="2.7.13.3" evidence="2"/>
<proteinExistence type="predicted"/>
<accession>A0A5Q4YWY2</accession>
<feature type="domain" description="Histidine kinase" evidence="13">
    <location>
        <begin position="548"/>
        <end position="769"/>
    </location>
</feature>
<sequence length="1165" mass="125475">MQKILDRTQESLALAFATLAQNAKRQQRAYLATIGSLMLIVAIFALVLAVVAGLAQLDYRRTFASQNATDISLLLHQEESFSRRVELTFDYYYTAPQVRSAPDAVQQSIRRTGAVRGKVDRIDAGFDLLVGEATTAAWGPQLGEKLGRLYEASQSTLATQQAFELQQRATLVGLKEDYAVILPSLAQPVAGKAAAANLSAVPQRQRALIRTLRETLERQLEAQTGRRLPGKGERVWLGPYLDPLENVPVISAVSVYYDGGTPTTLISMNIRLDVLARRIAPPGDEGTILLMAADRRIIASSKPLGAQTGTMLQQTVASTPSHVFHYGREGVIFHEPLGPGFGFLVGYLPWGALAVALGWQLAVIAALTALILLAVALTARYFGFRLLRNAFAETSRSLESETINHVLVSATPVGLCVVRQSDYSILTANALAAELLSIEPGSNRLPPHIVGEFLAQTPGKPSAATIARIAVFVVAARPQSQASPPPEESGTPARFLQFTYAPARYAGENVLFCAILDVTAQTLLEQQLRHAQQTSDAMMRARTNFFAAMSHEIRTPLNALLGNLELFARTPGLEAHSQRLATLGVASDALRRVVNDILDFSKIDAGEMLLANEPFRPIDEFENIAFSQAPLCGDRAVRFYALLSPTLDCTLIGDRMRIAQVVNNLLSNAFKFTSSGKITLYAEVKDDPQGRPTLICRISDSGAGMSEELLARLFKPFVQGALGTSRGTGGTGLGLVICARLCELMGGRISAESVPGVGSVFHVSIPLVAVPGDQRTPVTIPAWRGTALVLCTERQAGEFLDGWLQRAGWSSHTVTSLAGAEAWLKANRPVVLIVSGEYDLEAIVRLRALQAVGAVWITSGGPTRPEARAQGVLEVSEFSRTACLTAIELAVEGASAATEEAPAAVSALTPAVEIDPALLGLAVLVAEDNPLIQNLIAEQLVELGCVPTIAADGKHALALFERAPFEVVLTDIHMPVMDGHELLTVLRERHAELPVLAFSAAAEEQQVQSWRERGFSGYVSKPASLSELQAALLAVVPAPARAVRAKAASTSASADSVAPVANVASMLSSDDKARYTAMLREHLRKDLPRLLAIVEEEDVRALAGWAHSASGAFVVVREPEFFDQCRQLQRLCADNSEWTTEMDERAISLHEALSDHYGLDEQPAR</sequence>
<evidence type="ECO:0000256" key="5">
    <source>
        <dbReference type="ARBA" id="ARBA00022729"/>
    </source>
</evidence>
<dbReference type="InterPro" id="IPR011006">
    <property type="entry name" value="CheY-like_superfamily"/>
</dbReference>
<dbReference type="PANTHER" id="PTHR43047">
    <property type="entry name" value="TWO-COMPONENT HISTIDINE PROTEIN KINASE"/>
    <property type="match status" value="1"/>
</dbReference>
<name>A0A5Q4YWY2_9BURK</name>
<dbReference type="Gene3D" id="3.30.450.20">
    <property type="entry name" value="PAS domain"/>
    <property type="match status" value="1"/>
</dbReference>
<dbReference type="InterPro" id="IPR001789">
    <property type="entry name" value="Sig_transdc_resp-reg_receiver"/>
</dbReference>
<dbReference type="FunFam" id="3.30.565.10:FF:000010">
    <property type="entry name" value="Sensor histidine kinase RcsC"/>
    <property type="match status" value="1"/>
</dbReference>
<evidence type="ECO:0000256" key="6">
    <source>
        <dbReference type="ARBA" id="ARBA00022777"/>
    </source>
</evidence>
<evidence type="ECO:0000256" key="4">
    <source>
        <dbReference type="ARBA" id="ARBA00022679"/>
    </source>
</evidence>
<keyword evidence="16" id="KW-1185">Reference proteome</keyword>
<dbReference type="SMART" id="SM00448">
    <property type="entry name" value="REC"/>
    <property type="match status" value="1"/>
</dbReference>
<evidence type="ECO:0000256" key="9">
    <source>
        <dbReference type="ARBA" id="ARBA00058004"/>
    </source>
</evidence>
<evidence type="ECO:0000256" key="3">
    <source>
        <dbReference type="ARBA" id="ARBA00022553"/>
    </source>
</evidence>
<feature type="transmembrane region" description="Helical" evidence="12">
    <location>
        <begin position="35"/>
        <end position="55"/>
    </location>
</feature>
<dbReference type="AlphaFoldDB" id="A0A5Q4YWY2"/>
<feature type="transmembrane region" description="Helical" evidence="12">
    <location>
        <begin position="363"/>
        <end position="382"/>
    </location>
</feature>
<dbReference type="Gene3D" id="3.40.50.2300">
    <property type="match status" value="1"/>
</dbReference>
<dbReference type="KEGG" id="pdio:PDMSB3_0059.1"/>
<dbReference type="CDD" id="cd00082">
    <property type="entry name" value="HisKA"/>
    <property type="match status" value="1"/>
</dbReference>
<evidence type="ECO:0000256" key="2">
    <source>
        <dbReference type="ARBA" id="ARBA00012438"/>
    </source>
</evidence>
<evidence type="ECO:0000256" key="8">
    <source>
        <dbReference type="ARBA" id="ARBA00023026"/>
    </source>
</evidence>
<dbReference type="PRINTS" id="PR00344">
    <property type="entry name" value="BCTRLSENSOR"/>
</dbReference>
<evidence type="ECO:0000256" key="12">
    <source>
        <dbReference type="SAM" id="Phobius"/>
    </source>
</evidence>
<dbReference type="PROSITE" id="PS50110">
    <property type="entry name" value="RESPONSE_REGULATORY"/>
    <property type="match status" value="1"/>
</dbReference>
<dbReference type="Pfam" id="PF02518">
    <property type="entry name" value="HATPase_c"/>
    <property type="match status" value="1"/>
</dbReference>
<gene>
    <name evidence="15" type="ORF">PDMSB3_0059</name>
</gene>
<dbReference type="InterPro" id="IPR036097">
    <property type="entry name" value="HisK_dim/P_sf"/>
</dbReference>
<dbReference type="SUPFAM" id="SSF47384">
    <property type="entry name" value="Homodimeric domain of signal transducing histidine kinase"/>
    <property type="match status" value="1"/>
</dbReference>
<keyword evidence="7" id="KW-0902">Two-component regulatory system</keyword>
<evidence type="ECO:0000259" key="13">
    <source>
        <dbReference type="PROSITE" id="PS50109"/>
    </source>
</evidence>
<feature type="modified residue" description="4-aspartylphosphate" evidence="11">
    <location>
        <position position="971"/>
    </location>
</feature>
<dbReference type="Pfam" id="PF00072">
    <property type="entry name" value="Response_reg"/>
    <property type="match status" value="1"/>
</dbReference>
<dbReference type="SMART" id="SM00388">
    <property type="entry name" value="HisKA"/>
    <property type="match status" value="1"/>
</dbReference>
<keyword evidence="3 11" id="KW-0597">Phosphoprotein</keyword>
<dbReference type="InterPro" id="IPR036641">
    <property type="entry name" value="HPT_dom_sf"/>
</dbReference>
<dbReference type="PANTHER" id="PTHR43047:SF64">
    <property type="entry name" value="HISTIDINE KINASE CONTAINING CHEY-HOMOLOGOUS RECEIVER DOMAIN AND PAS DOMAIN-RELATED"/>
    <property type="match status" value="1"/>
</dbReference>
<dbReference type="InterPro" id="IPR004358">
    <property type="entry name" value="Sig_transdc_His_kin-like_C"/>
</dbReference>
<comment type="catalytic activity">
    <reaction evidence="1">
        <text>ATP + protein L-histidine = ADP + protein N-phospho-L-histidine.</text>
        <dbReference type="EC" id="2.7.13.3"/>
    </reaction>
</comment>
<feature type="domain" description="Response regulatory" evidence="14">
    <location>
        <begin position="922"/>
        <end position="1036"/>
    </location>
</feature>
<dbReference type="InterPro" id="IPR036890">
    <property type="entry name" value="HATPase_C_sf"/>
</dbReference>
<dbReference type="SUPFAM" id="SSF55874">
    <property type="entry name" value="ATPase domain of HSP90 chaperone/DNA topoisomerase II/histidine kinase"/>
    <property type="match status" value="1"/>
</dbReference>
<dbReference type="InterPro" id="IPR003661">
    <property type="entry name" value="HisK_dim/P_dom"/>
</dbReference>
<dbReference type="Proteomes" id="UP000325811">
    <property type="component" value="Chromosome II"/>
</dbReference>
<evidence type="ECO:0000256" key="7">
    <source>
        <dbReference type="ARBA" id="ARBA00023012"/>
    </source>
</evidence>
<dbReference type="PROSITE" id="PS50109">
    <property type="entry name" value="HIS_KIN"/>
    <property type="match status" value="1"/>
</dbReference>
<dbReference type="InterPro" id="IPR003594">
    <property type="entry name" value="HATPase_dom"/>
</dbReference>
<dbReference type="Pfam" id="PF00512">
    <property type="entry name" value="HisKA"/>
    <property type="match status" value="1"/>
</dbReference>
<evidence type="ECO:0000259" key="14">
    <source>
        <dbReference type="PROSITE" id="PS50110"/>
    </source>
</evidence>
<evidence type="ECO:0000256" key="11">
    <source>
        <dbReference type="PROSITE-ProRule" id="PRU00169"/>
    </source>
</evidence>
<dbReference type="InterPro" id="IPR005467">
    <property type="entry name" value="His_kinase_dom"/>
</dbReference>
<dbReference type="EMBL" id="LR699554">
    <property type="protein sequence ID" value="VVD31362.1"/>
    <property type="molecule type" value="Genomic_DNA"/>
</dbReference>
<dbReference type="GO" id="GO:0000155">
    <property type="term" value="F:phosphorelay sensor kinase activity"/>
    <property type="evidence" value="ECO:0007669"/>
    <property type="project" value="InterPro"/>
</dbReference>
<evidence type="ECO:0000313" key="16">
    <source>
        <dbReference type="Proteomes" id="UP000325811"/>
    </source>
</evidence>